<dbReference type="AlphaFoldDB" id="X1DFC8"/>
<gene>
    <name evidence="1" type="ORF">S03H2_08743</name>
</gene>
<dbReference type="EMBL" id="BARU01004304">
    <property type="protein sequence ID" value="GAH19531.1"/>
    <property type="molecule type" value="Genomic_DNA"/>
</dbReference>
<feature type="non-terminal residue" evidence="1">
    <location>
        <position position="1"/>
    </location>
</feature>
<name>X1DFC8_9ZZZZ</name>
<comment type="caution">
    <text evidence="1">The sequence shown here is derived from an EMBL/GenBank/DDBJ whole genome shotgun (WGS) entry which is preliminary data.</text>
</comment>
<proteinExistence type="predicted"/>
<protein>
    <recommendedName>
        <fullName evidence="2">DUF1284 domain-containing protein</fullName>
    </recommendedName>
</protein>
<sequence length="112" mass="12678">SDVDIEIKLVIGADAVCQGCKHLLPDGQCDDVLQQLDPPISKQEYNDTLDYRLLDYLNINRDTVTTIREYLEIVNKKVPGIERICTHPKEDQKERLNGLTKGLINLGIRSDS</sequence>
<organism evidence="1">
    <name type="scientific">marine sediment metagenome</name>
    <dbReference type="NCBI Taxonomy" id="412755"/>
    <lineage>
        <taxon>unclassified sequences</taxon>
        <taxon>metagenomes</taxon>
        <taxon>ecological metagenomes</taxon>
    </lineage>
</organism>
<dbReference type="Pfam" id="PF06935">
    <property type="entry name" value="DUF1284"/>
    <property type="match status" value="1"/>
</dbReference>
<evidence type="ECO:0008006" key="2">
    <source>
        <dbReference type="Google" id="ProtNLM"/>
    </source>
</evidence>
<evidence type="ECO:0000313" key="1">
    <source>
        <dbReference type="EMBL" id="GAH19531.1"/>
    </source>
</evidence>
<accession>X1DFC8</accession>
<dbReference type="InterPro" id="IPR009702">
    <property type="entry name" value="DUF1284"/>
</dbReference>
<reference evidence="1" key="1">
    <citation type="journal article" date="2014" name="Front. Microbiol.">
        <title>High frequency of phylogenetically diverse reductive dehalogenase-homologous genes in deep subseafloor sedimentary metagenomes.</title>
        <authorList>
            <person name="Kawai M."/>
            <person name="Futagami T."/>
            <person name="Toyoda A."/>
            <person name="Takaki Y."/>
            <person name="Nishi S."/>
            <person name="Hori S."/>
            <person name="Arai W."/>
            <person name="Tsubouchi T."/>
            <person name="Morono Y."/>
            <person name="Uchiyama I."/>
            <person name="Ito T."/>
            <person name="Fujiyama A."/>
            <person name="Inagaki F."/>
            <person name="Takami H."/>
        </authorList>
    </citation>
    <scope>NUCLEOTIDE SEQUENCE</scope>
    <source>
        <strain evidence="1">Expedition CK06-06</strain>
    </source>
</reference>